<feature type="non-terminal residue" evidence="1">
    <location>
        <position position="49"/>
    </location>
</feature>
<accession>A0AA36UKQ4</accession>
<comment type="caution">
    <text evidence="1">The sequence shown here is derived from an EMBL/GenBank/DDBJ whole genome shotgun (WGS) entry which is preliminary data.</text>
</comment>
<gene>
    <name evidence="1" type="ORF">HMPREF9418_0720</name>
</gene>
<reference evidence="1 2" key="1">
    <citation type="submission" date="2011-05" db="EMBL/GenBank/DDBJ databases">
        <authorList>
            <person name="Muzny D."/>
            <person name="Qin X."/>
            <person name="Deng J."/>
            <person name="Jiang H."/>
            <person name="Liu Y."/>
            <person name="Qu J."/>
            <person name="Song X.-Z."/>
            <person name="Zhang L."/>
            <person name="Thornton R."/>
            <person name="Coyle M."/>
            <person name="Francisco L."/>
            <person name="Jackson L."/>
            <person name="Javaid M."/>
            <person name="Korchina V."/>
            <person name="Kovar C."/>
            <person name="Mata R."/>
            <person name="Mathew T."/>
            <person name="Ngo R."/>
            <person name="Nguyen L."/>
            <person name="Nguyen N."/>
            <person name="Okwuonu G."/>
            <person name="Ongeri F."/>
            <person name="Pham C."/>
            <person name="Simmons D."/>
            <person name="Wilczek-Boney K."/>
            <person name="Hale W."/>
            <person name="Jakkamsetti A."/>
            <person name="Pham P."/>
            <person name="Ruth R."/>
            <person name="San Lucas F."/>
            <person name="Warren J."/>
            <person name="Zhang J."/>
            <person name="Zhao Z."/>
            <person name="Zhou C."/>
            <person name="Zhu D."/>
            <person name="Lee S."/>
            <person name="Bess C."/>
            <person name="Blankenburg K."/>
            <person name="Forbes L."/>
            <person name="Fu Q."/>
            <person name="Gubbala S."/>
            <person name="Hirani K."/>
            <person name="Jayaseelan J.C."/>
            <person name="Lara F."/>
            <person name="Munidasa M."/>
            <person name="Palculict T."/>
            <person name="Patil S."/>
            <person name="Pu L.-L."/>
            <person name="Saada N."/>
            <person name="Tang L."/>
            <person name="Weissenberger G."/>
            <person name="Zhu Y."/>
            <person name="Hemphill L."/>
            <person name="Shang Y."/>
            <person name="Youmans B."/>
            <person name="Ayvaz T."/>
            <person name="Ross M."/>
            <person name="Santibanez J."/>
            <person name="Aqrawi P."/>
            <person name="Gross S."/>
            <person name="Joshi V."/>
            <person name="Fowler G."/>
            <person name="Nazareth L."/>
            <person name="Reid J."/>
            <person name="Worley K."/>
            <person name="Petrosino J."/>
            <person name="Highlander S."/>
            <person name="Gibbs R."/>
        </authorList>
    </citation>
    <scope>NUCLEOTIDE SEQUENCE [LARGE SCALE GENOMIC DNA]</scope>
    <source>
        <strain evidence="1 2">ATCC 33926</strain>
    </source>
</reference>
<evidence type="ECO:0000313" key="2">
    <source>
        <dbReference type="Proteomes" id="UP000004982"/>
    </source>
</evidence>
<dbReference type="EMBL" id="AFQE01000034">
    <property type="protein sequence ID" value="EGQ77830.1"/>
    <property type="molecule type" value="Genomic_DNA"/>
</dbReference>
<proteinExistence type="predicted"/>
<sequence>MQPLKNFGFFEKLIAMNGIKNLKPKSMPCAQIQILYVLGFFFRLNQLTL</sequence>
<organism evidence="1 2">
    <name type="scientific">Neisseria macacae ATCC 33926</name>
    <dbReference type="NCBI Taxonomy" id="997348"/>
    <lineage>
        <taxon>Bacteria</taxon>
        <taxon>Pseudomonadati</taxon>
        <taxon>Pseudomonadota</taxon>
        <taxon>Betaproteobacteria</taxon>
        <taxon>Neisseriales</taxon>
        <taxon>Neisseriaceae</taxon>
        <taxon>Neisseria</taxon>
    </lineage>
</organism>
<name>A0AA36UKQ4_9NEIS</name>
<dbReference type="Proteomes" id="UP000004982">
    <property type="component" value="Unassembled WGS sequence"/>
</dbReference>
<protein>
    <submittedName>
        <fullName evidence="1">Uncharacterized protein</fullName>
    </submittedName>
</protein>
<dbReference type="AlphaFoldDB" id="A0AA36UKQ4"/>
<evidence type="ECO:0000313" key="1">
    <source>
        <dbReference type="EMBL" id="EGQ77830.1"/>
    </source>
</evidence>